<keyword evidence="4" id="KW-1185">Reference proteome</keyword>
<dbReference type="Proteomes" id="UP000242917">
    <property type="component" value="Chromosome II"/>
</dbReference>
<evidence type="ECO:0000256" key="2">
    <source>
        <dbReference type="SAM" id="MobiDB-lite"/>
    </source>
</evidence>
<dbReference type="GO" id="GO:0005737">
    <property type="term" value="C:cytoplasm"/>
    <property type="evidence" value="ECO:0007669"/>
    <property type="project" value="UniProtKB-SubCell"/>
</dbReference>
<dbReference type="InterPro" id="IPR019903">
    <property type="entry name" value="RIC_family"/>
</dbReference>
<reference evidence="3 4" key="1">
    <citation type="submission" date="2017-01" db="EMBL/GenBank/DDBJ databases">
        <title>A Red Light-Sensitive Sensory Rhodopsin I From Haloarcula taiwanensis, A New Haloarchaeon Isolated From Taiwan.</title>
        <authorList>
            <person name="Yang C.-S."/>
            <person name="Han Y.-A."/>
            <person name="Chen P.-C."/>
            <person name="Ng W.V."/>
            <person name="Chen T.-W."/>
        </authorList>
    </citation>
    <scope>NUCLEOTIDE SEQUENCE [LARGE SCALE GENOMIC DNA]</scope>
    <source>
        <strain evidence="3 4">Taiwanensis</strain>
    </source>
</reference>
<dbReference type="PANTHER" id="PTHR36438">
    <property type="entry name" value="IRON-SULFUR CLUSTER REPAIR PROTEIN YTFE"/>
    <property type="match status" value="1"/>
</dbReference>
<evidence type="ECO:0000256" key="1">
    <source>
        <dbReference type="ARBA" id="ARBA00004496"/>
    </source>
</evidence>
<dbReference type="KEGG" id="hta:BVU17_15780"/>
<protein>
    <submittedName>
        <fullName evidence="3">Uncharacterized protein</fullName>
    </submittedName>
</protein>
<feature type="region of interest" description="Disordered" evidence="2">
    <location>
        <begin position="1"/>
        <end position="22"/>
    </location>
</feature>
<name>A0A2H5A2S5_9EURY</name>
<dbReference type="PANTHER" id="PTHR36438:SF1">
    <property type="entry name" value="IRON-SULFUR CLUSTER REPAIR PROTEIN YTFE"/>
    <property type="match status" value="1"/>
</dbReference>
<accession>A0A2H5A2S5</accession>
<evidence type="ECO:0000313" key="3">
    <source>
        <dbReference type="EMBL" id="AUG49052.1"/>
    </source>
</evidence>
<dbReference type="AlphaFoldDB" id="A0A2H5A2S5"/>
<organism evidence="3 4">
    <name type="scientific">Haloarcula taiwanensis</name>
    <dbReference type="NCBI Taxonomy" id="1932004"/>
    <lineage>
        <taxon>Archaea</taxon>
        <taxon>Methanobacteriati</taxon>
        <taxon>Methanobacteriota</taxon>
        <taxon>Stenosarchaea group</taxon>
        <taxon>Halobacteria</taxon>
        <taxon>Halobacteriales</taxon>
        <taxon>Haloarculaceae</taxon>
        <taxon>Haloarcula</taxon>
    </lineage>
</organism>
<evidence type="ECO:0000313" key="4">
    <source>
        <dbReference type="Proteomes" id="UP000242917"/>
    </source>
</evidence>
<comment type="subcellular location">
    <subcellularLocation>
        <location evidence="1">Cytoplasm</location>
    </subcellularLocation>
</comment>
<proteinExistence type="predicted"/>
<gene>
    <name evidence="3" type="ORF">BVU17_15780</name>
</gene>
<sequence length="119" mass="13249">MAKVNRVHGETHPELAAVESTFPDLAAEMHEHTEEEKDELFPVIGKLDRSESLSDDEAARLREAIRGFEDDLAGTAVRLDRIAELTGGYAVPEDACASYRSIKRFIAATTSKNLLLRFF</sequence>
<dbReference type="EMBL" id="CP019155">
    <property type="protein sequence ID" value="AUG49052.1"/>
    <property type="molecule type" value="Genomic_DNA"/>
</dbReference>